<evidence type="ECO:0000256" key="6">
    <source>
        <dbReference type="RuleBase" id="RU363042"/>
    </source>
</evidence>
<feature type="transmembrane region" description="Helical" evidence="6">
    <location>
        <begin position="311"/>
        <end position="334"/>
    </location>
</feature>
<sequence>MSKNNRIVLIIMLAIGAAIMGYSLRNVNMKLLFHDILTINVWWLLVALLCIVAYLVIEGIIVKVFVGNRVQGFTFKDALRVPLVEQLGNGITPFASGGQPFQIMAMMQAGVEPGYAAAILLMKFVVYQFVIVLNFFVALIIGSHFLADKVHVLKYLMIFGFLIHFAVIVGLILIMFWYQFTKRLTNIALKIVKVVGFGGKEKRLERYQRISKWADVRLHNFHVESVRMTSNISLMVKGLILTSFQLMFYYSIPYFILLALGYTHINYVLITSLHVLIVMVISIFPIPGGSGGAEVSFQSLFSSFINVPTDLVLAMFIWRFLTYYFGMFAGMVAFNIRADRISNPQDWHNQKEE</sequence>
<dbReference type="GO" id="GO:0005886">
    <property type="term" value="C:plasma membrane"/>
    <property type="evidence" value="ECO:0007669"/>
    <property type="project" value="UniProtKB-SubCell"/>
</dbReference>
<feature type="transmembrane region" description="Helical" evidence="6">
    <location>
        <begin position="6"/>
        <end position="24"/>
    </location>
</feature>
<reference evidence="7 8" key="1">
    <citation type="submission" date="2020-04" db="EMBL/GenBank/DDBJ databases">
        <title>MicrobeNet Type strains.</title>
        <authorList>
            <person name="Nicholson A.C."/>
        </authorList>
    </citation>
    <scope>NUCLEOTIDE SEQUENCE [LARGE SCALE GENOMIC DNA]</scope>
    <source>
        <strain evidence="7 8">CCUG 61472</strain>
    </source>
</reference>
<dbReference type="GO" id="GO:0046677">
    <property type="term" value="P:response to antibiotic"/>
    <property type="evidence" value="ECO:0007669"/>
    <property type="project" value="UniProtKB-KW"/>
</dbReference>
<organism evidence="7 8">
    <name type="scientific">Periweissella fabalis</name>
    <dbReference type="NCBI Taxonomy" id="1070421"/>
    <lineage>
        <taxon>Bacteria</taxon>
        <taxon>Bacillati</taxon>
        <taxon>Bacillota</taxon>
        <taxon>Bacilli</taxon>
        <taxon>Lactobacillales</taxon>
        <taxon>Lactobacillaceae</taxon>
        <taxon>Periweissella</taxon>
    </lineage>
</organism>
<dbReference type="NCBIfam" id="TIGR00374">
    <property type="entry name" value="flippase-like domain"/>
    <property type="match status" value="1"/>
</dbReference>
<dbReference type="PANTHER" id="PTHR37693">
    <property type="entry name" value="PHOSPHATIDYLGLYCEROL LYSYLTRANSFERASE"/>
    <property type="match status" value="1"/>
</dbReference>
<keyword evidence="5 6" id="KW-0472">Membrane</keyword>
<proteinExistence type="inferred from homology"/>
<evidence type="ECO:0000256" key="3">
    <source>
        <dbReference type="ARBA" id="ARBA00022692"/>
    </source>
</evidence>
<comment type="catalytic activity">
    <reaction evidence="6">
        <text>L-lysyl-tRNA(Lys) + a 1,2-diacyl-sn-glycero-3-phospho-(1'-sn-glycerol) = a 1,2-diacyl-sn-glycero-3-phospho-1'-(3'-O-L-lysyl)-sn-glycerol + tRNA(Lys)</text>
        <dbReference type="Rhea" id="RHEA:10668"/>
        <dbReference type="Rhea" id="RHEA-COMP:9696"/>
        <dbReference type="Rhea" id="RHEA-COMP:9697"/>
        <dbReference type="ChEBI" id="CHEBI:64716"/>
        <dbReference type="ChEBI" id="CHEBI:75792"/>
        <dbReference type="ChEBI" id="CHEBI:78442"/>
        <dbReference type="ChEBI" id="CHEBI:78529"/>
        <dbReference type="EC" id="2.3.2.3"/>
    </reaction>
</comment>
<dbReference type="EMBL" id="JAAXPN010000010">
    <property type="protein sequence ID" value="NKZ24869.1"/>
    <property type="molecule type" value="Genomic_DNA"/>
</dbReference>
<comment type="subcellular location">
    <subcellularLocation>
        <location evidence="1 6">Cell membrane</location>
        <topology evidence="1 6">Multi-pass membrane protein</topology>
    </subcellularLocation>
</comment>
<keyword evidence="6" id="KW-0046">Antibiotic resistance</keyword>
<evidence type="ECO:0000313" key="7">
    <source>
        <dbReference type="EMBL" id="NKZ24869.1"/>
    </source>
</evidence>
<dbReference type="GO" id="GO:0050071">
    <property type="term" value="F:phosphatidylglycerol lysyltransferase activity"/>
    <property type="evidence" value="ECO:0007669"/>
    <property type="project" value="UniProtKB-EC"/>
</dbReference>
<comment type="similarity">
    <text evidence="6">Belongs to the LPG synthase family.</text>
</comment>
<feature type="transmembrane region" description="Helical" evidence="6">
    <location>
        <begin position="36"/>
        <end position="57"/>
    </location>
</feature>
<name>A0A7X6N5A3_9LACO</name>
<feature type="transmembrane region" description="Helical" evidence="6">
    <location>
        <begin position="153"/>
        <end position="178"/>
    </location>
</feature>
<dbReference type="InterPro" id="IPR022791">
    <property type="entry name" value="L-PG_synthase/AglD"/>
</dbReference>
<protein>
    <recommendedName>
        <fullName evidence="6">Phosphatidylglycerol lysyltransferase</fullName>
        <ecNumber evidence="6">2.3.2.3</ecNumber>
    </recommendedName>
    <alternativeName>
        <fullName evidence="6">Lysylphosphatidylglycerol synthase</fullName>
    </alternativeName>
</protein>
<gene>
    <name evidence="6" type="primary">mprF</name>
    <name evidence="7" type="ORF">HF964_08700</name>
</gene>
<keyword evidence="6" id="KW-0808">Transferase</keyword>
<feature type="transmembrane region" description="Helical" evidence="6">
    <location>
        <begin position="267"/>
        <end position="286"/>
    </location>
</feature>
<evidence type="ECO:0000256" key="1">
    <source>
        <dbReference type="ARBA" id="ARBA00004651"/>
    </source>
</evidence>
<keyword evidence="6" id="KW-0443">Lipid metabolism</keyword>
<feature type="transmembrane region" description="Helical" evidence="6">
    <location>
        <begin position="238"/>
        <end position="260"/>
    </location>
</feature>
<comment type="function">
    <text evidence="6">Catalyzes the transfer of a lysyl group from L-lysyl-tRNA(Lys) to membrane-bound phosphatidylglycerol (PG), which produces lysylphosphatidylglycerol (LPG), a major component of the bacterial membrane with a positive net charge. LPG synthesis contributes to bacterial virulence as it is involved in the resistance mechanism against cationic antimicrobial peptides (CAMP) produces by the host's immune system (defensins, cathelicidins) and by the competing microorganisms.</text>
</comment>
<dbReference type="EC" id="2.3.2.3" evidence="6"/>
<dbReference type="PANTHER" id="PTHR37693:SF1">
    <property type="entry name" value="INTEGRAL MEMBRANE PROTEIN"/>
    <property type="match status" value="1"/>
</dbReference>
<keyword evidence="3 6" id="KW-0812">Transmembrane</keyword>
<evidence type="ECO:0000256" key="5">
    <source>
        <dbReference type="ARBA" id="ARBA00023136"/>
    </source>
</evidence>
<dbReference type="Proteomes" id="UP000549765">
    <property type="component" value="Unassembled WGS sequence"/>
</dbReference>
<keyword evidence="8" id="KW-1185">Reference proteome</keyword>
<dbReference type="Pfam" id="PF03706">
    <property type="entry name" value="LPG_synthase_TM"/>
    <property type="match status" value="1"/>
</dbReference>
<dbReference type="AlphaFoldDB" id="A0A7X6N5A3"/>
<keyword evidence="4 6" id="KW-1133">Transmembrane helix</keyword>
<evidence type="ECO:0000256" key="4">
    <source>
        <dbReference type="ARBA" id="ARBA00022989"/>
    </source>
</evidence>
<accession>A0A7X6N5A3</accession>
<keyword evidence="2" id="KW-1003">Cell membrane</keyword>
<evidence type="ECO:0000256" key="2">
    <source>
        <dbReference type="ARBA" id="ARBA00022475"/>
    </source>
</evidence>
<feature type="transmembrane region" description="Helical" evidence="6">
    <location>
        <begin position="115"/>
        <end position="141"/>
    </location>
</feature>
<comment type="caution">
    <text evidence="7">The sequence shown here is derived from an EMBL/GenBank/DDBJ whole genome shotgun (WGS) entry which is preliminary data.</text>
</comment>
<evidence type="ECO:0000313" key="8">
    <source>
        <dbReference type="Proteomes" id="UP000549765"/>
    </source>
</evidence>
<dbReference type="GO" id="GO:0006629">
    <property type="term" value="P:lipid metabolic process"/>
    <property type="evidence" value="ECO:0007669"/>
    <property type="project" value="UniProtKB-KW"/>
</dbReference>
<dbReference type="RefSeq" id="WP_168722662.1">
    <property type="nucleotide sequence ID" value="NZ_JAAXPN010000010.1"/>
</dbReference>